<evidence type="ECO:0000313" key="4">
    <source>
        <dbReference type="Proteomes" id="UP001596091"/>
    </source>
</evidence>
<dbReference type="SUPFAM" id="SSF53335">
    <property type="entry name" value="S-adenosyl-L-methionine-dependent methyltransferases"/>
    <property type="match status" value="1"/>
</dbReference>
<dbReference type="InterPro" id="IPR046076">
    <property type="entry name" value="DUF6094"/>
</dbReference>
<dbReference type="InterPro" id="IPR029063">
    <property type="entry name" value="SAM-dependent_MTases_sf"/>
</dbReference>
<reference evidence="4" key="1">
    <citation type="journal article" date="2019" name="Int. J. Syst. Evol. Microbiol.">
        <title>The Global Catalogue of Microorganisms (GCM) 10K type strain sequencing project: providing services to taxonomists for standard genome sequencing and annotation.</title>
        <authorList>
            <consortium name="The Broad Institute Genomics Platform"/>
            <consortium name="The Broad Institute Genome Sequencing Center for Infectious Disease"/>
            <person name="Wu L."/>
            <person name="Ma J."/>
        </authorList>
    </citation>
    <scope>NUCLEOTIDE SEQUENCE [LARGE SCALE GENOMIC DNA]</scope>
    <source>
        <strain evidence="4">JCM 4087</strain>
    </source>
</reference>
<accession>A0ABW1ED26</accession>
<protein>
    <submittedName>
        <fullName evidence="3">DUF6094 domain-containing protein</fullName>
    </submittedName>
</protein>
<name>A0ABW1ED26_9BACT</name>
<evidence type="ECO:0000313" key="3">
    <source>
        <dbReference type="EMBL" id="MFC5861722.1"/>
    </source>
</evidence>
<feature type="domain" description="DUF6094" evidence="2">
    <location>
        <begin position="23"/>
        <end position="196"/>
    </location>
</feature>
<dbReference type="RefSeq" id="WP_263337263.1">
    <property type="nucleotide sequence ID" value="NZ_JAGSYH010000004.1"/>
</dbReference>
<dbReference type="PROSITE" id="PS00092">
    <property type="entry name" value="N6_MTASE"/>
    <property type="match status" value="1"/>
</dbReference>
<dbReference type="Proteomes" id="UP001596091">
    <property type="component" value="Unassembled WGS sequence"/>
</dbReference>
<gene>
    <name evidence="3" type="ORF">ACFPT7_05415</name>
</gene>
<dbReference type="InterPro" id="IPR002052">
    <property type="entry name" value="DNA_methylase_N6_adenine_CS"/>
</dbReference>
<keyword evidence="4" id="KW-1185">Reference proteome</keyword>
<dbReference type="CDD" id="cd02440">
    <property type="entry name" value="AdoMet_MTases"/>
    <property type="match status" value="1"/>
</dbReference>
<evidence type="ECO:0000256" key="1">
    <source>
        <dbReference type="SAM" id="MobiDB-lite"/>
    </source>
</evidence>
<dbReference type="PRINTS" id="PR00507">
    <property type="entry name" value="N12N6MTFRASE"/>
</dbReference>
<proteinExistence type="predicted"/>
<comment type="caution">
    <text evidence="3">The sequence shown here is derived from an EMBL/GenBank/DDBJ whole genome shotgun (WGS) entry which is preliminary data.</text>
</comment>
<evidence type="ECO:0000259" key="2">
    <source>
        <dbReference type="Pfam" id="PF19587"/>
    </source>
</evidence>
<dbReference type="Pfam" id="PF19587">
    <property type="entry name" value="DUF6094"/>
    <property type="match status" value="1"/>
</dbReference>
<sequence length="376" mass="41523">MTWPPPHIPNNNQGKTGEAMRNAARLKMGYYPLPPSEGIKLRSLLTYVNAASVIDPCVGQGAALHLITSEASGRRYGIELDAERARIASTSGIETIQGNTFDAIAKAESFSLLYLNPPYDSEIGSIANRRMETVFLEHTYRWLVMEGVLVLVIPFERLHDCAGILSSHFAALNVFRMTDPDSVQYRQIAVFGLRREVRGAAIENNKRQLQAIGLYGSFQKLPALEPSVCTPYSVPASGRVEMSYRGLPYDLVEDLLPHSGAWKQAEPLLLPHHNVATGRPITPLHGGHVGLLCTAGLLDGVFGEGDDRHIARWRSVKHVTTFVEEEGDAEVIHHRERWTNELRLVYADGRTLKLTETPPNKEDEADGECPSAARAA</sequence>
<feature type="region of interest" description="Disordered" evidence="1">
    <location>
        <begin position="354"/>
        <end position="376"/>
    </location>
</feature>
<organism evidence="3 4">
    <name type="scientific">Acidicapsa dinghuensis</name>
    <dbReference type="NCBI Taxonomy" id="2218256"/>
    <lineage>
        <taxon>Bacteria</taxon>
        <taxon>Pseudomonadati</taxon>
        <taxon>Acidobacteriota</taxon>
        <taxon>Terriglobia</taxon>
        <taxon>Terriglobales</taxon>
        <taxon>Acidobacteriaceae</taxon>
        <taxon>Acidicapsa</taxon>
    </lineage>
</organism>
<dbReference type="Gene3D" id="3.40.50.150">
    <property type="entry name" value="Vaccinia Virus protein VP39"/>
    <property type="match status" value="1"/>
</dbReference>
<dbReference type="EMBL" id="JBHSPH010000002">
    <property type="protein sequence ID" value="MFC5861722.1"/>
    <property type="molecule type" value="Genomic_DNA"/>
</dbReference>